<evidence type="ECO:0000256" key="15">
    <source>
        <dbReference type="ARBA" id="ARBA00023204"/>
    </source>
</evidence>
<evidence type="ECO:0000256" key="4">
    <source>
        <dbReference type="ARBA" id="ARBA00012551"/>
    </source>
</evidence>
<dbReference type="GO" id="GO:0003684">
    <property type="term" value="F:damaged DNA binding"/>
    <property type="evidence" value="ECO:0007669"/>
    <property type="project" value="InterPro"/>
</dbReference>
<reference evidence="21" key="2">
    <citation type="submission" date="2023-06" db="EMBL/GenBank/DDBJ databases">
        <authorList>
            <consortium name="Lawrence Berkeley National Laboratory"/>
            <person name="Haridas S."/>
            <person name="Hensen N."/>
            <person name="Bonometti L."/>
            <person name="Westerberg I."/>
            <person name="Brannstrom I.O."/>
            <person name="Guillou S."/>
            <person name="Cros-Aarteil S."/>
            <person name="Calhoun S."/>
            <person name="Kuo A."/>
            <person name="Mondo S."/>
            <person name="Pangilinan J."/>
            <person name="Riley R."/>
            <person name="Labutti K."/>
            <person name="Andreopoulos B."/>
            <person name="Lipzen A."/>
            <person name="Chen C."/>
            <person name="Yanf M."/>
            <person name="Daum C."/>
            <person name="Ng V."/>
            <person name="Clum A."/>
            <person name="Steindorff A."/>
            <person name="Ohm R."/>
            <person name="Martin F."/>
            <person name="Silar P."/>
            <person name="Natvig D."/>
            <person name="Lalanne C."/>
            <person name="Gautier V."/>
            <person name="Ament-Velasquez S.L."/>
            <person name="Kruys A."/>
            <person name="Hutchinson M.I."/>
            <person name="Powell A.J."/>
            <person name="Barry K."/>
            <person name="Miller A.N."/>
            <person name="Grigoriev I.V."/>
            <person name="Debuchy R."/>
            <person name="Gladieux P."/>
            <person name="Thoren M.H."/>
            <person name="Johannesson H."/>
        </authorList>
    </citation>
    <scope>NUCLEOTIDE SEQUENCE</scope>
    <source>
        <strain evidence="21">SMH4131-1</strain>
    </source>
</reference>
<sequence length="740" mass="81748">MADKEATVYVIDLGDSMADCHNGRSESDLDFGMRYVWDKISTTVAASRKTWTVGVVGLNTDATDNEQDREGLEGYDHISVIQGIGAMSMTALRELRSKIKPSHTSGGDAISAIVVAASMIDVFTKKLKYNRRIILVTNAEAPIDDDSLESVAGGLNESNIELTVIGVDFDDAEYGFKEEDKSAVKAQNERALAKLVGYCDNAVLGTMAQAVEELSIPRIKPVRPFKAYDGPLTLGDPSKYESAVSIHVERYFKTKRAPPPSASTVTIKPEFGMSQMHLDDDGDVDMGGAEFSGVKQMRTYRVNDPDAPGGKRDVEFEELAKGYQYGRTVVPFSESDFSVTKLETKKDFTILGFVPSSSCEPFLNMGETGIVVAQKQNEEAELALSALIHALHEVESYAVARYVQKDGAQPQMFLLKPNPGIEDDFECLYDVPLPFAEDLRTYQFPPLDKVVTVTGAVLTEHRLLPSEYLKEAMSDFVDAMDLSEAGVDDEGRLAEYAPIDELYNPIIHRMNQAIRARAIDPDAPIEPPAELLLRFSRPPKDLINKAKRDIDALIETAEVKKVPEKAKGRYSKKEQVKPLSGLDIDSLLGQSRRTTISPDNAIPEFKQILATAADDAAVESVTKQMGDIVRRLIQGSFADLQYAQAAENLRVMREKLIEHDRPVLYNKFVTALKKSILSGELDGDRREMWAKYIVGGRLGLVTQDESEISGVTGEIAKEVSVLIMSRVFGWFLVTNWHGSF</sequence>
<dbReference type="GO" id="GO:0006303">
    <property type="term" value="P:double-strand break repair via nonhomologous end joining"/>
    <property type="evidence" value="ECO:0007669"/>
    <property type="project" value="InterPro"/>
</dbReference>
<dbReference type="Pfam" id="PF03731">
    <property type="entry name" value="Ku_N"/>
    <property type="match status" value="1"/>
</dbReference>
<dbReference type="InterPro" id="IPR014893">
    <property type="entry name" value="Ku_PK_bind"/>
</dbReference>
<comment type="caution">
    <text evidence="21">The sequence shown here is derived from an EMBL/GenBank/DDBJ whole genome shotgun (WGS) entry which is preliminary data.</text>
</comment>
<proteinExistence type="inferred from homology"/>
<evidence type="ECO:0000256" key="11">
    <source>
        <dbReference type="ARBA" id="ARBA00022840"/>
    </source>
</evidence>
<evidence type="ECO:0000256" key="8">
    <source>
        <dbReference type="ARBA" id="ARBA00022763"/>
    </source>
</evidence>
<dbReference type="PANTHER" id="PTHR12604">
    <property type="entry name" value="KU AUTOANTIGEN DNA HELICASE"/>
    <property type="match status" value="1"/>
</dbReference>
<evidence type="ECO:0000256" key="17">
    <source>
        <dbReference type="ARBA" id="ARBA00024890"/>
    </source>
</evidence>
<dbReference type="PANTHER" id="PTHR12604:SF4">
    <property type="entry name" value="X-RAY REPAIR CROSS-COMPLEMENTING PROTEIN 5"/>
    <property type="match status" value="1"/>
</dbReference>
<gene>
    <name evidence="21" type="ORF">B0T19DRAFT_355193</name>
</gene>
<dbReference type="FunFam" id="3.40.50.410:FF:000073">
    <property type="entry name" value="ATP-dependent DNA helicase II subunit 2"/>
    <property type="match status" value="1"/>
</dbReference>
<dbReference type="GO" id="GO:0000723">
    <property type="term" value="P:telomere maintenance"/>
    <property type="evidence" value="ECO:0007669"/>
    <property type="project" value="InterPro"/>
</dbReference>
<dbReference type="Gene3D" id="3.40.50.410">
    <property type="entry name" value="von Willebrand factor, type A domain"/>
    <property type="match status" value="1"/>
</dbReference>
<dbReference type="CDD" id="cd00873">
    <property type="entry name" value="KU80"/>
    <property type="match status" value="1"/>
</dbReference>
<dbReference type="AlphaFoldDB" id="A0AAE0MI83"/>
<dbReference type="GO" id="GO:0043564">
    <property type="term" value="C:Ku70:Ku80 complex"/>
    <property type="evidence" value="ECO:0007669"/>
    <property type="project" value="InterPro"/>
</dbReference>
<dbReference type="PIRSF" id="PIRSF016570">
    <property type="entry name" value="Ku80"/>
    <property type="match status" value="1"/>
</dbReference>
<dbReference type="SUPFAM" id="SSF53300">
    <property type="entry name" value="vWA-like"/>
    <property type="match status" value="1"/>
</dbReference>
<organism evidence="21 22">
    <name type="scientific">Cercophora scortea</name>
    <dbReference type="NCBI Taxonomy" id="314031"/>
    <lineage>
        <taxon>Eukaryota</taxon>
        <taxon>Fungi</taxon>
        <taxon>Dikarya</taxon>
        <taxon>Ascomycota</taxon>
        <taxon>Pezizomycotina</taxon>
        <taxon>Sordariomycetes</taxon>
        <taxon>Sordariomycetidae</taxon>
        <taxon>Sordariales</taxon>
        <taxon>Lasiosphaeriaceae</taxon>
        <taxon>Cercophora</taxon>
    </lineage>
</organism>
<keyword evidence="9" id="KW-0378">Hydrolase</keyword>
<evidence type="ECO:0000256" key="3">
    <source>
        <dbReference type="ARBA" id="ARBA00007726"/>
    </source>
</evidence>
<dbReference type="SMART" id="SM00559">
    <property type="entry name" value="Ku78"/>
    <property type="match status" value="1"/>
</dbReference>
<dbReference type="Gene3D" id="1.25.40.240">
    <property type="entry name" value="Ku, C-terminal domain"/>
    <property type="match status" value="1"/>
</dbReference>
<keyword evidence="14" id="KW-0233">DNA recombination</keyword>
<evidence type="ECO:0000313" key="22">
    <source>
        <dbReference type="Proteomes" id="UP001286456"/>
    </source>
</evidence>
<feature type="domain" description="Ku" evidence="20">
    <location>
        <begin position="311"/>
        <end position="450"/>
    </location>
</feature>
<dbReference type="Pfam" id="PF02735">
    <property type="entry name" value="Ku"/>
    <property type="match status" value="1"/>
</dbReference>
<dbReference type="GO" id="GO:0006310">
    <property type="term" value="P:DNA recombination"/>
    <property type="evidence" value="ECO:0007669"/>
    <property type="project" value="UniProtKB-KW"/>
</dbReference>
<evidence type="ECO:0000256" key="2">
    <source>
        <dbReference type="ARBA" id="ARBA00004574"/>
    </source>
</evidence>
<name>A0AAE0MI83_9PEZI</name>
<keyword evidence="8" id="KW-0227">DNA damage</keyword>
<keyword evidence="16" id="KW-0539">Nucleus</keyword>
<reference evidence="21" key="1">
    <citation type="journal article" date="2023" name="Mol. Phylogenet. Evol.">
        <title>Genome-scale phylogeny and comparative genomics of the fungal order Sordariales.</title>
        <authorList>
            <person name="Hensen N."/>
            <person name="Bonometti L."/>
            <person name="Westerberg I."/>
            <person name="Brannstrom I.O."/>
            <person name="Guillou S."/>
            <person name="Cros-Aarteil S."/>
            <person name="Calhoun S."/>
            <person name="Haridas S."/>
            <person name="Kuo A."/>
            <person name="Mondo S."/>
            <person name="Pangilinan J."/>
            <person name="Riley R."/>
            <person name="LaButti K."/>
            <person name="Andreopoulos B."/>
            <person name="Lipzen A."/>
            <person name="Chen C."/>
            <person name="Yan M."/>
            <person name="Daum C."/>
            <person name="Ng V."/>
            <person name="Clum A."/>
            <person name="Steindorff A."/>
            <person name="Ohm R.A."/>
            <person name="Martin F."/>
            <person name="Silar P."/>
            <person name="Natvig D.O."/>
            <person name="Lalanne C."/>
            <person name="Gautier V."/>
            <person name="Ament-Velasquez S.L."/>
            <person name="Kruys A."/>
            <person name="Hutchinson M.I."/>
            <person name="Powell A.J."/>
            <person name="Barry K."/>
            <person name="Miller A.N."/>
            <person name="Grigoriev I.V."/>
            <person name="Debuchy R."/>
            <person name="Gladieux P."/>
            <person name="Hiltunen Thoren M."/>
            <person name="Johannesson H."/>
        </authorList>
    </citation>
    <scope>NUCLEOTIDE SEQUENCE</scope>
    <source>
        <strain evidence="21">SMH4131-1</strain>
    </source>
</reference>
<dbReference type="GO" id="GO:0016787">
    <property type="term" value="F:hydrolase activity"/>
    <property type="evidence" value="ECO:0007669"/>
    <property type="project" value="UniProtKB-KW"/>
</dbReference>
<evidence type="ECO:0000256" key="1">
    <source>
        <dbReference type="ARBA" id="ARBA00004123"/>
    </source>
</evidence>
<dbReference type="InterPro" id="IPR024193">
    <property type="entry name" value="Ku80"/>
</dbReference>
<evidence type="ECO:0000256" key="16">
    <source>
        <dbReference type="ARBA" id="ARBA00023242"/>
    </source>
</evidence>
<dbReference type="EC" id="3.6.4.12" evidence="4"/>
<dbReference type="InterPro" id="IPR036465">
    <property type="entry name" value="vWFA_dom_sf"/>
</dbReference>
<comment type="similarity">
    <text evidence="3">Belongs to the ku80 family.</text>
</comment>
<dbReference type="InterPro" id="IPR005161">
    <property type="entry name" value="Ku_N"/>
</dbReference>
<dbReference type="FunFam" id="2.40.290.10:FF:000008">
    <property type="entry name" value="ATP-dependent DNA helicase II subunit 2"/>
    <property type="match status" value="1"/>
</dbReference>
<comment type="catalytic activity">
    <reaction evidence="19">
        <text>ATP + H2O = ADP + phosphate + H(+)</text>
        <dbReference type="Rhea" id="RHEA:13065"/>
        <dbReference type="ChEBI" id="CHEBI:15377"/>
        <dbReference type="ChEBI" id="CHEBI:15378"/>
        <dbReference type="ChEBI" id="CHEBI:30616"/>
        <dbReference type="ChEBI" id="CHEBI:43474"/>
        <dbReference type="ChEBI" id="CHEBI:456216"/>
        <dbReference type="EC" id="3.6.4.12"/>
    </reaction>
</comment>
<dbReference type="EMBL" id="JAUEPO010000002">
    <property type="protein sequence ID" value="KAK3333437.1"/>
    <property type="molecule type" value="Genomic_DNA"/>
</dbReference>
<keyword evidence="7" id="KW-0547">Nucleotide-binding</keyword>
<dbReference type="FunFam" id="1.10.1600.10:FF:000002">
    <property type="entry name" value="X-ray repair cross-complementing protein 5"/>
    <property type="match status" value="1"/>
</dbReference>
<protein>
    <recommendedName>
        <fullName evidence="5">ATP-dependent DNA helicase II subunit 2</fullName>
        <ecNumber evidence="4">3.6.4.12</ecNumber>
    </recommendedName>
    <alternativeName>
        <fullName evidence="18">ATP-dependent DNA helicase II subunit Ku80</fullName>
    </alternativeName>
</protein>
<keyword evidence="13" id="KW-0238">DNA-binding</keyword>
<dbReference type="Pfam" id="PF08785">
    <property type="entry name" value="Ku_PK_bind"/>
    <property type="match status" value="1"/>
</dbReference>
<evidence type="ECO:0000256" key="18">
    <source>
        <dbReference type="ARBA" id="ARBA00031847"/>
    </source>
</evidence>
<dbReference type="InterPro" id="IPR036494">
    <property type="entry name" value="Ku_C_sf"/>
</dbReference>
<keyword evidence="22" id="KW-1185">Reference proteome</keyword>
<dbReference type="InterPro" id="IPR016194">
    <property type="entry name" value="SPOC-like_C_dom_sf"/>
</dbReference>
<dbReference type="GO" id="GO:0003678">
    <property type="term" value="F:DNA helicase activity"/>
    <property type="evidence" value="ECO:0007669"/>
    <property type="project" value="UniProtKB-EC"/>
</dbReference>
<evidence type="ECO:0000256" key="12">
    <source>
        <dbReference type="ARBA" id="ARBA00022895"/>
    </source>
</evidence>
<evidence type="ECO:0000313" key="21">
    <source>
        <dbReference type="EMBL" id="KAK3333437.1"/>
    </source>
</evidence>
<dbReference type="Proteomes" id="UP001286456">
    <property type="component" value="Unassembled WGS sequence"/>
</dbReference>
<evidence type="ECO:0000256" key="10">
    <source>
        <dbReference type="ARBA" id="ARBA00022806"/>
    </source>
</evidence>
<evidence type="ECO:0000256" key="14">
    <source>
        <dbReference type="ARBA" id="ARBA00023172"/>
    </source>
</evidence>
<keyword evidence="15" id="KW-0234">DNA repair</keyword>
<evidence type="ECO:0000256" key="13">
    <source>
        <dbReference type="ARBA" id="ARBA00023125"/>
    </source>
</evidence>
<keyword evidence="10" id="KW-0347">Helicase</keyword>
<accession>A0AAE0MI83</accession>
<dbReference type="InterPro" id="IPR006164">
    <property type="entry name" value="DNA_bd_Ku70/Ku80"/>
</dbReference>
<dbReference type="GO" id="GO:0042162">
    <property type="term" value="F:telomeric DNA binding"/>
    <property type="evidence" value="ECO:0007669"/>
    <property type="project" value="InterPro"/>
</dbReference>
<evidence type="ECO:0000256" key="9">
    <source>
        <dbReference type="ARBA" id="ARBA00022801"/>
    </source>
</evidence>
<keyword evidence="6" id="KW-0158">Chromosome</keyword>
<evidence type="ECO:0000256" key="7">
    <source>
        <dbReference type="ARBA" id="ARBA00022741"/>
    </source>
</evidence>
<comment type="subcellular location">
    <subcellularLocation>
        <location evidence="2">Chromosome</location>
        <location evidence="2">Telomere</location>
    </subcellularLocation>
    <subcellularLocation>
        <location evidence="1">Nucleus</location>
    </subcellularLocation>
</comment>
<dbReference type="SUPFAM" id="SSF101420">
    <property type="entry name" value="C-terminal domain of Ku80"/>
    <property type="match status" value="1"/>
</dbReference>
<comment type="function">
    <text evidence="17">Single-stranded DNA-dependent ATP-dependent helicase. Involved in non-homologous end joining (NHEJ) DNA double strand break repair. DNA-binding is sequence-independent but has a high affinity to nicks in double-stranded DNA and to the ends of duplex DNA. Binds to naturally occurring chromosomal ends, and therefore provides chromosomal end protection. Required also for telomere recombination to repair telomeric ends in the absence of telomerase. KU70, of the KU70/KU80 heterodimer, binds to the stem loop of TLC1, the RNA component of telomerase. Involved in telomere maintenance. Interacts with telomeric repeats and subtelomeric sequences thereby controlling telomere length and protecting against subtelomeric rearrangement. Maintains telomeric chromatin, which is involved in silencing the expression of genes located at the telomere. Required for mating-type switching.</text>
</comment>
<evidence type="ECO:0000256" key="6">
    <source>
        <dbReference type="ARBA" id="ARBA00022454"/>
    </source>
</evidence>
<evidence type="ECO:0000256" key="5">
    <source>
        <dbReference type="ARBA" id="ARBA00021792"/>
    </source>
</evidence>
<keyword evidence="11" id="KW-0067">ATP-binding</keyword>
<dbReference type="GO" id="GO:0005524">
    <property type="term" value="F:ATP binding"/>
    <property type="evidence" value="ECO:0007669"/>
    <property type="project" value="UniProtKB-KW"/>
</dbReference>
<dbReference type="GO" id="GO:0000781">
    <property type="term" value="C:chromosome, telomeric region"/>
    <property type="evidence" value="ECO:0007669"/>
    <property type="project" value="UniProtKB-SubCell"/>
</dbReference>
<dbReference type="Gene3D" id="2.40.290.10">
    <property type="match status" value="1"/>
</dbReference>
<dbReference type="GO" id="GO:0003690">
    <property type="term" value="F:double-stranded DNA binding"/>
    <property type="evidence" value="ECO:0007669"/>
    <property type="project" value="TreeGrafter"/>
</dbReference>
<dbReference type="Gene3D" id="1.10.1600.10">
    <property type="match status" value="1"/>
</dbReference>
<evidence type="ECO:0000256" key="19">
    <source>
        <dbReference type="ARBA" id="ARBA00047995"/>
    </source>
</evidence>
<evidence type="ECO:0000259" key="20">
    <source>
        <dbReference type="SMART" id="SM00559"/>
    </source>
</evidence>
<keyword evidence="12" id="KW-0779">Telomere</keyword>
<dbReference type="SUPFAM" id="SSF100939">
    <property type="entry name" value="SPOC domain-like"/>
    <property type="match status" value="1"/>
</dbReference>